<feature type="domain" description="Glycosyltransferase 2-like" evidence="2">
    <location>
        <begin position="16"/>
        <end position="142"/>
    </location>
</feature>
<dbReference type="Pfam" id="PF00535">
    <property type="entry name" value="Glycos_transf_2"/>
    <property type="match status" value="1"/>
</dbReference>
<comment type="similarity">
    <text evidence="1">Belongs to the glycosyltransferase 2 family. WaaE/KdtX subfamily.</text>
</comment>
<dbReference type="AlphaFoldDB" id="A0AAJ1VKD4"/>
<dbReference type="Proteomes" id="UP001225933">
    <property type="component" value="Unassembled WGS sequence"/>
</dbReference>
<comment type="caution">
    <text evidence="3">The sequence shown here is derived from an EMBL/GenBank/DDBJ whole genome shotgun (WGS) entry which is preliminary data.</text>
</comment>
<dbReference type="InterPro" id="IPR001173">
    <property type="entry name" value="Glyco_trans_2-like"/>
</dbReference>
<proteinExistence type="inferred from homology"/>
<dbReference type="InterPro" id="IPR029044">
    <property type="entry name" value="Nucleotide-diphossugar_trans"/>
</dbReference>
<keyword evidence="3" id="KW-0328">Glycosyltransferase</keyword>
<evidence type="ECO:0000259" key="2">
    <source>
        <dbReference type="Pfam" id="PF00535"/>
    </source>
</evidence>
<dbReference type="PANTHER" id="PTHR43630:SF2">
    <property type="entry name" value="GLYCOSYLTRANSFERASE"/>
    <property type="match status" value="1"/>
</dbReference>
<dbReference type="EC" id="2.4.-.-" evidence="3"/>
<reference evidence="3" key="1">
    <citation type="submission" date="2023-06" db="EMBL/GenBank/DDBJ databases">
        <title>Two Chryseobacterium gambrini strains from China.</title>
        <authorList>
            <person name="Zeng J."/>
            <person name="Wu Y."/>
        </authorList>
    </citation>
    <scope>NUCLEOTIDE SEQUENCE</scope>
    <source>
        <strain evidence="3">SQ219</strain>
    </source>
</reference>
<dbReference type="GO" id="GO:0016757">
    <property type="term" value="F:glycosyltransferase activity"/>
    <property type="evidence" value="ECO:0007669"/>
    <property type="project" value="UniProtKB-KW"/>
</dbReference>
<dbReference type="Gene3D" id="3.90.550.10">
    <property type="entry name" value="Spore Coat Polysaccharide Biosynthesis Protein SpsA, Chain A"/>
    <property type="match status" value="1"/>
</dbReference>
<evidence type="ECO:0000313" key="3">
    <source>
        <dbReference type="EMBL" id="MDN4012871.1"/>
    </source>
</evidence>
<dbReference type="SUPFAM" id="SSF53448">
    <property type="entry name" value="Nucleotide-diphospho-sugar transferases"/>
    <property type="match status" value="1"/>
</dbReference>
<dbReference type="PANTHER" id="PTHR43630">
    <property type="entry name" value="POLY-BETA-1,6-N-ACETYL-D-GLUCOSAMINE SYNTHASE"/>
    <property type="match status" value="1"/>
</dbReference>
<protein>
    <submittedName>
        <fullName evidence="3">Glycosyltransferase</fullName>
        <ecNumber evidence="3">2.4.-.-</ecNumber>
    </submittedName>
</protein>
<dbReference type="RefSeq" id="WP_214587423.1">
    <property type="nucleotide sequence ID" value="NZ_JAUHGV010000010.1"/>
</dbReference>
<gene>
    <name evidence="3" type="ORF">QX233_10385</name>
</gene>
<accession>A0AAJ1VKD4</accession>
<keyword evidence="3" id="KW-0808">Transferase</keyword>
<sequence length="218" mass="25929">MKLLRKILPLPAISYAITVNNEAEEITRLLDILLPLIDKKDEVIVLQDITRKDEKVTAILDKYGEKIIRIEACLDGDFASFKNNLIKAAKKKYLFQIDADEYPTEYLIKNLKDYLRNKSNIDCFYVPRINIVDGITADYIQKMKWDINNKGYINFPDYQSRILKNNKKIFWKNKVHEVFYGYKKIAEMPKDYNFCLIHYKSFEKQKTQNEFYNNLELD</sequence>
<evidence type="ECO:0000256" key="1">
    <source>
        <dbReference type="ARBA" id="ARBA00038494"/>
    </source>
</evidence>
<dbReference type="EMBL" id="JAUHGV010000010">
    <property type="protein sequence ID" value="MDN4012871.1"/>
    <property type="molecule type" value="Genomic_DNA"/>
</dbReference>
<organism evidence="3 4">
    <name type="scientific">Chryseobacterium gambrini</name>
    <dbReference type="NCBI Taxonomy" id="373672"/>
    <lineage>
        <taxon>Bacteria</taxon>
        <taxon>Pseudomonadati</taxon>
        <taxon>Bacteroidota</taxon>
        <taxon>Flavobacteriia</taxon>
        <taxon>Flavobacteriales</taxon>
        <taxon>Weeksellaceae</taxon>
        <taxon>Chryseobacterium group</taxon>
        <taxon>Chryseobacterium</taxon>
    </lineage>
</organism>
<name>A0AAJ1VKD4_9FLAO</name>
<evidence type="ECO:0000313" key="4">
    <source>
        <dbReference type="Proteomes" id="UP001225933"/>
    </source>
</evidence>